<dbReference type="SMART" id="SM00647">
    <property type="entry name" value="IBR"/>
    <property type="match status" value="2"/>
</dbReference>
<evidence type="ECO:0000313" key="10">
    <source>
        <dbReference type="Proteomes" id="UP000243515"/>
    </source>
</evidence>
<evidence type="ECO:0000313" key="9">
    <source>
        <dbReference type="EMBL" id="OXV05258.1"/>
    </source>
</evidence>
<evidence type="ECO:0000256" key="2">
    <source>
        <dbReference type="ARBA" id="ARBA00022679"/>
    </source>
</evidence>
<dbReference type="PROSITE" id="PS51873">
    <property type="entry name" value="TRIAD"/>
    <property type="match status" value="1"/>
</dbReference>
<keyword evidence="3" id="KW-0479">Metal-binding</keyword>
<sequence>MKMLRRSLSNVLRLRKHSENSKNPQTRDKFLSIIKATKSKRQRAKADEAERCNEEEHAVIECECCFSDTPINRTIPCEGDSIHFFCHRCIKLNAESQIGLMKYEMKCLDIGGCKACFSREFLIAAIGLSMMAKLDSLQQQDEIVKAGLDGLEDCPFCEFKAICPPPEEYREFRCLAPDCKKVSCRLCKKETHIPKSCEEVQKEARVKRHLVEEAMTEALVRTCPSCKVKIVKDSGCNKLNCSNCGWSICYICRQDISKQGYGHFGGKCKLEEPRY</sequence>
<keyword evidence="10" id="KW-1185">Reference proteome</keyword>
<dbReference type="GO" id="GO:0016740">
    <property type="term" value="F:transferase activity"/>
    <property type="evidence" value="ECO:0007669"/>
    <property type="project" value="UniProtKB-KW"/>
</dbReference>
<dbReference type="InterPro" id="IPR051628">
    <property type="entry name" value="LUBAC_E3_Ligases"/>
</dbReference>
<dbReference type="OrthoDB" id="10009520at2759"/>
<evidence type="ECO:0000259" key="8">
    <source>
        <dbReference type="PROSITE" id="PS51873"/>
    </source>
</evidence>
<accession>A0A232LMP0</accession>
<keyword evidence="7" id="KW-0862">Zinc</keyword>
<dbReference type="PANTHER" id="PTHR22770:SF47">
    <property type="entry name" value="E3 UBIQUITIN-PROTEIN LIGASE RNF216"/>
    <property type="match status" value="1"/>
</dbReference>
<organism evidence="9 10">
    <name type="scientific">Elaphomyces granulatus</name>
    <dbReference type="NCBI Taxonomy" id="519963"/>
    <lineage>
        <taxon>Eukaryota</taxon>
        <taxon>Fungi</taxon>
        <taxon>Dikarya</taxon>
        <taxon>Ascomycota</taxon>
        <taxon>Pezizomycotina</taxon>
        <taxon>Eurotiomycetes</taxon>
        <taxon>Eurotiomycetidae</taxon>
        <taxon>Eurotiales</taxon>
        <taxon>Elaphomycetaceae</taxon>
        <taxon>Elaphomyces</taxon>
    </lineage>
</organism>
<keyword evidence="2" id="KW-0808">Transferase</keyword>
<keyword evidence="4" id="KW-0677">Repeat</keyword>
<evidence type="ECO:0000256" key="4">
    <source>
        <dbReference type="ARBA" id="ARBA00022737"/>
    </source>
</evidence>
<dbReference type="CDD" id="cd20339">
    <property type="entry name" value="BRcat_RBR_RNF216"/>
    <property type="match status" value="1"/>
</dbReference>
<dbReference type="GO" id="GO:0008270">
    <property type="term" value="F:zinc ion binding"/>
    <property type="evidence" value="ECO:0007669"/>
    <property type="project" value="UniProtKB-KW"/>
</dbReference>
<comment type="caution">
    <text evidence="9">The sequence shown here is derived from an EMBL/GenBank/DDBJ whole genome shotgun (WGS) entry which is preliminary data.</text>
</comment>
<dbReference type="Pfam" id="PF26200">
    <property type="entry name" value="Rcat_RNF216"/>
    <property type="match status" value="1"/>
</dbReference>
<evidence type="ECO:0000256" key="6">
    <source>
        <dbReference type="ARBA" id="ARBA00022786"/>
    </source>
</evidence>
<dbReference type="PANTHER" id="PTHR22770">
    <property type="entry name" value="UBIQUITIN CONJUGATING ENZYME 7 INTERACTING PROTEIN-RELATED"/>
    <property type="match status" value="1"/>
</dbReference>
<name>A0A232LMP0_9EURO</name>
<dbReference type="InterPro" id="IPR047545">
    <property type="entry name" value="BRcat_RBR_RNF216"/>
</dbReference>
<evidence type="ECO:0000256" key="7">
    <source>
        <dbReference type="ARBA" id="ARBA00022833"/>
    </source>
</evidence>
<protein>
    <recommendedName>
        <fullName evidence="8">RING-type domain-containing protein</fullName>
    </recommendedName>
</protein>
<proteinExistence type="predicted"/>
<dbReference type="EMBL" id="NPHW01007307">
    <property type="protein sequence ID" value="OXV05258.1"/>
    <property type="molecule type" value="Genomic_DNA"/>
</dbReference>
<keyword evidence="6" id="KW-0833">Ubl conjugation pathway</keyword>
<dbReference type="Gene3D" id="1.20.120.1750">
    <property type="match status" value="1"/>
</dbReference>
<dbReference type="SUPFAM" id="SSF57850">
    <property type="entry name" value="RING/U-box"/>
    <property type="match status" value="1"/>
</dbReference>
<evidence type="ECO:0000256" key="5">
    <source>
        <dbReference type="ARBA" id="ARBA00022771"/>
    </source>
</evidence>
<evidence type="ECO:0000256" key="3">
    <source>
        <dbReference type="ARBA" id="ARBA00022723"/>
    </source>
</evidence>
<dbReference type="InterPro" id="IPR002867">
    <property type="entry name" value="IBR_dom"/>
</dbReference>
<feature type="domain" description="RING-type" evidence="8">
    <location>
        <begin position="58"/>
        <end position="272"/>
    </location>
</feature>
<comment type="pathway">
    <text evidence="1">Protein modification; protein ubiquitination.</text>
</comment>
<dbReference type="InterPro" id="IPR044066">
    <property type="entry name" value="TRIAD_supradom"/>
</dbReference>
<dbReference type="Proteomes" id="UP000243515">
    <property type="component" value="Unassembled WGS sequence"/>
</dbReference>
<dbReference type="AlphaFoldDB" id="A0A232LMP0"/>
<keyword evidence="5" id="KW-0863">Zinc-finger</keyword>
<evidence type="ECO:0000256" key="1">
    <source>
        <dbReference type="ARBA" id="ARBA00004906"/>
    </source>
</evidence>
<gene>
    <name evidence="9" type="ORF">Egran_06974</name>
</gene>
<reference evidence="9 10" key="1">
    <citation type="journal article" date="2015" name="Environ. Microbiol.">
        <title>Metagenome sequence of Elaphomyces granulatus from sporocarp tissue reveals Ascomycota ectomycorrhizal fingerprints of genome expansion and a Proteobacteria-rich microbiome.</title>
        <authorList>
            <person name="Quandt C.A."/>
            <person name="Kohler A."/>
            <person name="Hesse C.N."/>
            <person name="Sharpton T.J."/>
            <person name="Martin F."/>
            <person name="Spatafora J.W."/>
        </authorList>
    </citation>
    <scope>NUCLEOTIDE SEQUENCE [LARGE SCALE GENOMIC DNA]</scope>
    <source>
        <strain evidence="9 10">OSC145934</strain>
    </source>
</reference>